<reference evidence="1" key="1">
    <citation type="submission" date="2022-10" db="EMBL/GenBank/DDBJ databases">
        <title>Culturing micro-colonial fungi from biological soil crusts in the Mojave desert and describing Neophaeococcomyces mojavensis, and introducing the new genera and species Taxawa tesnikishii.</title>
        <authorList>
            <person name="Kurbessoian T."/>
            <person name="Stajich J.E."/>
        </authorList>
    </citation>
    <scope>NUCLEOTIDE SEQUENCE</scope>
    <source>
        <strain evidence="1">JES_112</strain>
    </source>
</reference>
<sequence>MSLGVRGTRAAARSLRVTQISRQPRRCASSGHGHDHAHGSGESALHLPDANPKGNESLGMGFYMTLAAVPIFYVGYSLAYGSEDNYFARQYLKYKEGKKDSADRDLLHEAVLRQAIADRTRTASYPRETAGPDLRYPEMFNMGSPWNLAAGDSGADMKALEEHYNKKHAELEEDRVARIKQGKVQSVYDR</sequence>
<dbReference type="Proteomes" id="UP001172386">
    <property type="component" value="Unassembled WGS sequence"/>
</dbReference>
<organism evidence="1 2">
    <name type="scientific">Neophaeococcomyces mojaviensis</name>
    <dbReference type="NCBI Taxonomy" id="3383035"/>
    <lineage>
        <taxon>Eukaryota</taxon>
        <taxon>Fungi</taxon>
        <taxon>Dikarya</taxon>
        <taxon>Ascomycota</taxon>
        <taxon>Pezizomycotina</taxon>
        <taxon>Eurotiomycetes</taxon>
        <taxon>Chaetothyriomycetidae</taxon>
        <taxon>Chaetothyriales</taxon>
        <taxon>Chaetothyriales incertae sedis</taxon>
        <taxon>Neophaeococcomyces</taxon>
    </lineage>
</organism>
<name>A0ACC3A800_9EURO</name>
<keyword evidence="2" id="KW-1185">Reference proteome</keyword>
<accession>A0ACC3A800</accession>
<protein>
    <submittedName>
        <fullName evidence="1">Uncharacterized protein</fullName>
    </submittedName>
</protein>
<evidence type="ECO:0000313" key="2">
    <source>
        <dbReference type="Proteomes" id="UP001172386"/>
    </source>
</evidence>
<evidence type="ECO:0000313" key="1">
    <source>
        <dbReference type="EMBL" id="KAJ9656984.1"/>
    </source>
</evidence>
<comment type="caution">
    <text evidence="1">The sequence shown here is derived from an EMBL/GenBank/DDBJ whole genome shotgun (WGS) entry which is preliminary data.</text>
</comment>
<gene>
    <name evidence="1" type="ORF">H2198_004584</name>
</gene>
<dbReference type="EMBL" id="JAPDRQ010000070">
    <property type="protein sequence ID" value="KAJ9656984.1"/>
    <property type="molecule type" value="Genomic_DNA"/>
</dbReference>
<proteinExistence type="predicted"/>